<organism evidence="1 2">
    <name type="scientific">Hyalella azteca</name>
    <name type="common">Amphipod</name>
    <dbReference type="NCBI Taxonomy" id="294128"/>
    <lineage>
        <taxon>Eukaryota</taxon>
        <taxon>Metazoa</taxon>
        <taxon>Ecdysozoa</taxon>
        <taxon>Arthropoda</taxon>
        <taxon>Crustacea</taxon>
        <taxon>Multicrustacea</taxon>
        <taxon>Malacostraca</taxon>
        <taxon>Eumalacostraca</taxon>
        <taxon>Peracarida</taxon>
        <taxon>Amphipoda</taxon>
        <taxon>Senticaudata</taxon>
        <taxon>Talitrida</taxon>
        <taxon>Talitroidea</taxon>
        <taxon>Hyalellidae</taxon>
        <taxon>Hyalella</taxon>
    </lineage>
</organism>
<sequence>MVETSRTSRVLVVSPAEGTAKKLPKSKQCPKKFSSLLCAFRSCFCGCCCCASSAEGDGQQGAMSAFSRASGSCNRGLVGLMEELTSCGRPQKVPPAPDKNLPIT</sequence>
<feature type="non-terminal residue" evidence="2">
    <location>
        <position position="104"/>
    </location>
</feature>
<accession>A0A8B7NBD1</accession>
<evidence type="ECO:0000313" key="2">
    <source>
        <dbReference type="RefSeq" id="XP_018010884.1"/>
    </source>
</evidence>
<dbReference type="RefSeq" id="XP_018010884.1">
    <property type="nucleotide sequence ID" value="XM_018155395.1"/>
</dbReference>
<keyword evidence="1" id="KW-1185">Reference proteome</keyword>
<dbReference type="GeneID" id="108668224"/>
<gene>
    <name evidence="2" type="primary">LOC108668224</name>
</gene>
<dbReference type="KEGG" id="hazt:108668224"/>
<proteinExistence type="predicted"/>
<evidence type="ECO:0000313" key="1">
    <source>
        <dbReference type="Proteomes" id="UP000694843"/>
    </source>
</evidence>
<dbReference type="AlphaFoldDB" id="A0A8B7NBD1"/>
<protein>
    <submittedName>
        <fullName evidence="2">Uncharacterized protein LOC108668224</fullName>
    </submittedName>
</protein>
<reference evidence="2" key="1">
    <citation type="submission" date="2025-08" db="UniProtKB">
        <authorList>
            <consortium name="RefSeq"/>
        </authorList>
    </citation>
    <scope>IDENTIFICATION</scope>
    <source>
        <tissue evidence="2">Whole organism</tissue>
    </source>
</reference>
<name>A0A8B7NBD1_HYAAZ</name>
<dbReference type="Proteomes" id="UP000694843">
    <property type="component" value="Unplaced"/>
</dbReference>